<evidence type="ECO:0000313" key="3">
    <source>
        <dbReference type="Proteomes" id="UP000011115"/>
    </source>
</evidence>
<dbReference type="Gramene" id="PGSC0003DMT400095975">
    <property type="protein sequence ID" value="PGSC0003DMT400095975"/>
    <property type="gene ID" value="PGSC0003DMG400045546"/>
</dbReference>
<keyword evidence="3" id="KW-1185">Reference proteome</keyword>
<reference evidence="3" key="1">
    <citation type="journal article" date="2011" name="Nature">
        <title>Genome sequence and analysis of the tuber crop potato.</title>
        <authorList>
            <consortium name="The Potato Genome Sequencing Consortium"/>
        </authorList>
    </citation>
    <scope>NUCLEOTIDE SEQUENCE [LARGE SCALE GENOMIC DNA]</scope>
    <source>
        <strain evidence="3">cv. DM1-3 516 R44</strain>
    </source>
</reference>
<name>M1DXF9_SOLTU</name>
<dbReference type="Proteomes" id="UP000011115">
    <property type="component" value="Unassembled WGS sequence"/>
</dbReference>
<protein>
    <recommendedName>
        <fullName evidence="4">Integrase core domain containing protein</fullName>
    </recommendedName>
</protein>
<proteinExistence type="predicted"/>
<evidence type="ECO:0000256" key="1">
    <source>
        <dbReference type="SAM" id="MobiDB-lite"/>
    </source>
</evidence>
<accession>M1DXF9</accession>
<feature type="region of interest" description="Disordered" evidence="1">
    <location>
        <begin position="35"/>
        <end position="76"/>
    </location>
</feature>
<reference evidence="2" key="2">
    <citation type="submission" date="2015-06" db="UniProtKB">
        <authorList>
            <consortium name="EnsemblPlants"/>
        </authorList>
    </citation>
    <scope>IDENTIFICATION</scope>
    <source>
        <strain evidence="2">DM1-3 516 R44</strain>
    </source>
</reference>
<dbReference type="PaxDb" id="4113-PGSC0003DMT400095975"/>
<sequence>MKDYVTFGEKPEVAEETQRLVERLLDRPLSAPLNPACIVLSRDQTPPKTGRQEPSPGDKGKGKRSNSDRKTTPRGPSILAWARGFYAAVLTFLADTPVETPGGSSTTVPFGVTLGTDAQVQTDAPGTDS</sequence>
<dbReference type="InParanoid" id="M1DXF9"/>
<evidence type="ECO:0000313" key="2">
    <source>
        <dbReference type="EnsemblPlants" id="PGSC0003DMT400095975"/>
    </source>
</evidence>
<dbReference type="HOGENOM" id="CLU_083482_0_0_1"/>
<feature type="compositionally biased region" description="Polar residues" evidence="1">
    <location>
        <begin position="116"/>
        <end position="129"/>
    </location>
</feature>
<feature type="compositionally biased region" description="Basic and acidic residues" evidence="1">
    <location>
        <begin position="56"/>
        <end position="71"/>
    </location>
</feature>
<feature type="region of interest" description="Disordered" evidence="1">
    <location>
        <begin position="99"/>
        <end position="129"/>
    </location>
</feature>
<evidence type="ECO:0008006" key="4">
    <source>
        <dbReference type="Google" id="ProtNLM"/>
    </source>
</evidence>
<dbReference type="EnsemblPlants" id="PGSC0003DMT400095975">
    <property type="protein sequence ID" value="PGSC0003DMT400095975"/>
    <property type="gene ID" value="PGSC0003DMG400045546"/>
</dbReference>
<dbReference type="AlphaFoldDB" id="M1DXF9"/>
<organism evidence="2 3">
    <name type="scientific">Solanum tuberosum</name>
    <name type="common">Potato</name>
    <dbReference type="NCBI Taxonomy" id="4113"/>
    <lineage>
        <taxon>Eukaryota</taxon>
        <taxon>Viridiplantae</taxon>
        <taxon>Streptophyta</taxon>
        <taxon>Embryophyta</taxon>
        <taxon>Tracheophyta</taxon>
        <taxon>Spermatophyta</taxon>
        <taxon>Magnoliopsida</taxon>
        <taxon>eudicotyledons</taxon>
        <taxon>Gunneridae</taxon>
        <taxon>Pentapetalae</taxon>
        <taxon>asterids</taxon>
        <taxon>lamiids</taxon>
        <taxon>Solanales</taxon>
        <taxon>Solanaceae</taxon>
        <taxon>Solanoideae</taxon>
        <taxon>Solaneae</taxon>
        <taxon>Solanum</taxon>
    </lineage>
</organism>